<keyword evidence="1" id="KW-0472">Membrane</keyword>
<keyword evidence="1" id="KW-1133">Transmembrane helix</keyword>
<evidence type="ECO:0000256" key="1">
    <source>
        <dbReference type="SAM" id="Phobius"/>
    </source>
</evidence>
<dbReference type="Proteomes" id="UP000238415">
    <property type="component" value="Unassembled WGS sequence"/>
</dbReference>
<proteinExistence type="predicted"/>
<dbReference type="AlphaFoldDB" id="A0A2T0AV53"/>
<sequence>MILFVNMMRTCFNLWMMGSIIPSFYRFLIFILPVIGIIHFIQTSIYMLKNMEFRSINKLDNKPDETSIKSNHFLNKSKFLG</sequence>
<organism evidence="2 3">
    <name type="scientific">Neomoorella humiferrea</name>
    <dbReference type="NCBI Taxonomy" id="676965"/>
    <lineage>
        <taxon>Bacteria</taxon>
        <taxon>Bacillati</taxon>
        <taxon>Bacillota</taxon>
        <taxon>Clostridia</taxon>
        <taxon>Neomoorellales</taxon>
        <taxon>Neomoorellaceae</taxon>
        <taxon>Neomoorella</taxon>
    </lineage>
</organism>
<gene>
    <name evidence="2" type="ORF">MOHU_08480</name>
</gene>
<dbReference type="EMBL" id="PVXM01000011">
    <property type="protein sequence ID" value="PRR74249.1"/>
    <property type="molecule type" value="Genomic_DNA"/>
</dbReference>
<evidence type="ECO:0000313" key="3">
    <source>
        <dbReference type="Proteomes" id="UP000238415"/>
    </source>
</evidence>
<comment type="caution">
    <text evidence="2">The sequence shown here is derived from an EMBL/GenBank/DDBJ whole genome shotgun (WGS) entry which is preliminary data.</text>
</comment>
<accession>A0A2T0AV53</accession>
<keyword evidence="1" id="KW-0812">Transmembrane</keyword>
<feature type="transmembrane region" description="Helical" evidence="1">
    <location>
        <begin position="24"/>
        <end position="48"/>
    </location>
</feature>
<name>A0A2T0AV53_9FIRM</name>
<protein>
    <submittedName>
        <fullName evidence="2">Uncharacterized protein</fullName>
    </submittedName>
</protein>
<evidence type="ECO:0000313" key="2">
    <source>
        <dbReference type="EMBL" id="PRR74249.1"/>
    </source>
</evidence>
<keyword evidence="3" id="KW-1185">Reference proteome</keyword>
<reference evidence="2 3" key="1">
    <citation type="submission" date="2018-03" db="EMBL/GenBank/DDBJ databases">
        <title>Genome sequence of Moorella humiferrea DSM 23265.</title>
        <authorList>
            <person name="Poehlein A."/>
            <person name="Daniel R."/>
        </authorList>
    </citation>
    <scope>NUCLEOTIDE SEQUENCE [LARGE SCALE GENOMIC DNA]</scope>
    <source>
        <strain evidence="2 3">DSM 23265</strain>
    </source>
</reference>